<protein>
    <submittedName>
        <fullName evidence="1">Uncharacterized protein</fullName>
    </submittedName>
</protein>
<reference evidence="1 2" key="1">
    <citation type="submission" date="2024-01" db="EMBL/GenBank/DDBJ databases">
        <authorList>
            <person name="Guinet B."/>
        </authorList>
    </citation>
    <scope>NUCLEOTIDE SEQUENCE [LARGE SCALE GENOMIC DNA]</scope>
</reference>
<evidence type="ECO:0000313" key="1">
    <source>
        <dbReference type="EMBL" id="CAJ2002144.1"/>
    </source>
</evidence>
<organism evidence="1 2">
    <name type="scientific">Cotesia congregata filamentous virus 1</name>
    <dbReference type="NCBI Taxonomy" id="3064291"/>
    <lineage>
        <taxon>Viruses</taxon>
        <taxon>Viruses incertae sedis</taxon>
        <taxon>Naldaviricetes</taxon>
        <taxon>Lefavirales</taxon>
        <taxon>Filamentoviridae</taxon>
        <taxon>Betafilamentovirus</taxon>
        <taxon>Betafilamentovirus cocongregatae</taxon>
    </lineage>
</organism>
<dbReference type="EMBL" id="CAUOPR010000001">
    <property type="protein sequence ID" value="CAJ2002144.1"/>
    <property type="molecule type" value="Genomic_DNA"/>
</dbReference>
<name>A0ABC8QJS3_9VIRU</name>
<evidence type="ECO:0000313" key="2">
    <source>
        <dbReference type="Proteomes" id="UP001642380"/>
    </source>
</evidence>
<dbReference type="Proteomes" id="UP001642380">
    <property type="component" value="Unassembled WGS sequence"/>
</dbReference>
<accession>A0ABC8QJS3</accession>
<comment type="caution">
    <text evidence="1">The sequence shown here is derived from an EMBL/GenBank/DDBJ whole genome shotgun (WGS) entry which is preliminary data.</text>
</comment>
<gene>
    <name evidence="1" type="ORF">CCFV1_ORF098</name>
</gene>
<sequence>MLSQNSSTQFFTLLYEYGSILNRNRQARLYGKTALLGLVVPTTFSIYIDSPASSSSVYTMSSACVKDNYEIKKFIKRNRVNLYMYSYELQELVGLTMYSMIVDHVIRNRHYDLNRVDWSRFYYSKDEWGELLKCPDATRRLLRQRKNVKKLSLSANISLPQSAGYEELVYYYYYTNVFRYLHNKCYYNHR</sequence>
<proteinExistence type="predicted"/>
<keyword evidence="2" id="KW-1185">Reference proteome</keyword>